<protein>
    <submittedName>
        <fullName evidence="3">Uncharacterized protein</fullName>
    </submittedName>
</protein>
<evidence type="ECO:0000313" key="3">
    <source>
        <dbReference type="EMBL" id="AXY24157.1"/>
    </source>
</evidence>
<proteinExistence type="predicted"/>
<reference evidence="3 4" key="1">
    <citation type="submission" date="2017-08" db="EMBL/GenBank/DDBJ databases">
        <title>Complete genome sequence of Gluconacetobacter saccharivorans CV1 isolated from Fermented Vinegar.</title>
        <authorList>
            <person name="Kim S.-Y."/>
        </authorList>
    </citation>
    <scope>NUCLEOTIDE SEQUENCE [LARGE SCALE GENOMIC DNA]</scope>
    <source>
        <strain evidence="3 4">CV1</strain>
        <plasmid evidence="3 4">unnamed3</plasmid>
    </source>
</reference>
<gene>
    <name evidence="3" type="ORF">CD178_03413</name>
</gene>
<feature type="transmembrane region" description="Helical" evidence="2">
    <location>
        <begin position="26"/>
        <end position="48"/>
    </location>
</feature>
<organism evidence="3 4">
    <name type="scientific">Komagataeibacter saccharivorans</name>
    <dbReference type="NCBI Taxonomy" id="265959"/>
    <lineage>
        <taxon>Bacteria</taxon>
        <taxon>Pseudomonadati</taxon>
        <taxon>Pseudomonadota</taxon>
        <taxon>Alphaproteobacteria</taxon>
        <taxon>Acetobacterales</taxon>
        <taxon>Acetobacteraceae</taxon>
        <taxon>Komagataeibacter</taxon>
    </lineage>
</organism>
<evidence type="ECO:0000256" key="2">
    <source>
        <dbReference type="SAM" id="Phobius"/>
    </source>
</evidence>
<name>A0A347WH14_9PROT</name>
<geneLocation type="plasmid" evidence="3 4">
    <name>unnamed3</name>
</geneLocation>
<keyword evidence="2" id="KW-0472">Membrane</keyword>
<keyword evidence="2" id="KW-1133">Transmembrane helix</keyword>
<accession>A0A347WH14</accession>
<keyword evidence="2" id="KW-0812">Transmembrane</keyword>
<dbReference type="Proteomes" id="UP000264120">
    <property type="component" value="Plasmid unnamed3"/>
</dbReference>
<sequence>MSAPSPNRRPIFCALYRVLGALWRGVAAYFACLVVLFGICGVVADFMIRGMAMRADALLPLMYWLQGHSGAALFEAAESRLISLDTTVHALALGTAFAVTTHQFLRHDQAASNLCGGTRGSDPTSSPTPASPSR</sequence>
<feature type="compositionally biased region" description="Low complexity" evidence="1">
    <location>
        <begin position="123"/>
        <end position="134"/>
    </location>
</feature>
<keyword evidence="4" id="KW-1185">Reference proteome</keyword>
<evidence type="ECO:0000313" key="4">
    <source>
        <dbReference type="Proteomes" id="UP000264120"/>
    </source>
</evidence>
<dbReference type="GeneID" id="98314967"/>
<feature type="region of interest" description="Disordered" evidence="1">
    <location>
        <begin position="115"/>
        <end position="134"/>
    </location>
</feature>
<dbReference type="EMBL" id="CP023039">
    <property type="protein sequence ID" value="AXY24157.1"/>
    <property type="molecule type" value="Genomic_DNA"/>
</dbReference>
<evidence type="ECO:0000256" key="1">
    <source>
        <dbReference type="SAM" id="MobiDB-lite"/>
    </source>
</evidence>
<dbReference type="AlphaFoldDB" id="A0A347WH14"/>
<dbReference type="RefSeq" id="WP_132306992.1">
    <property type="nucleotide sequence ID" value="NZ_CP023039.1"/>
</dbReference>
<keyword evidence="3" id="KW-0614">Plasmid</keyword>
<dbReference type="KEGG" id="ksc:CD178_03413"/>